<evidence type="ECO:0000313" key="15">
    <source>
        <dbReference type="EMBL" id="KAJ8425457.1"/>
    </source>
</evidence>
<reference evidence="15" key="1">
    <citation type="submission" date="2022-04" db="EMBL/GenBank/DDBJ databases">
        <title>Carnegiea gigantea Genome sequencing and assembly v2.</title>
        <authorList>
            <person name="Copetti D."/>
            <person name="Sanderson M.J."/>
            <person name="Burquez A."/>
            <person name="Wojciechowski M.F."/>
        </authorList>
    </citation>
    <scope>NUCLEOTIDE SEQUENCE</scope>
    <source>
        <strain evidence="15">SGP5-SGP5p</strain>
        <tissue evidence="15">Aerial part</tissue>
    </source>
</reference>
<evidence type="ECO:0000256" key="11">
    <source>
        <dbReference type="ARBA" id="ARBA00023180"/>
    </source>
</evidence>
<feature type="domain" description="Leucine-rich repeat-containing N-terminal plant-type" evidence="14">
    <location>
        <begin position="277"/>
        <end position="314"/>
    </location>
</feature>
<dbReference type="OrthoDB" id="1394818at2759"/>
<evidence type="ECO:0000256" key="3">
    <source>
        <dbReference type="ARBA" id="ARBA00022475"/>
    </source>
</evidence>
<dbReference type="FunFam" id="3.80.10.10:FF:000356">
    <property type="entry name" value="LRR receptor-like serine/threonine-protein kinase"/>
    <property type="match status" value="1"/>
</dbReference>
<name>A0A9Q1GU18_9CARY</name>
<dbReference type="AlphaFoldDB" id="A0A9Q1GU18"/>
<dbReference type="PANTHER" id="PTHR48052">
    <property type="entry name" value="UNNAMED PRODUCT"/>
    <property type="match status" value="1"/>
</dbReference>
<dbReference type="FunFam" id="3.80.10.10:FF:000383">
    <property type="entry name" value="Leucine-rich repeat receptor protein kinase EMS1"/>
    <property type="match status" value="2"/>
</dbReference>
<accession>A0A9Q1GU18</accession>
<dbReference type="PANTHER" id="PTHR48052:SF8">
    <property type="entry name" value="LRR RECEPTOR-LIKE SERINE_THREONINE-PROTEIN KINASE FLS2"/>
    <property type="match status" value="1"/>
</dbReference>
<dbReference type="Pfam" id="PF12854">
    <property type="entry name" value="PPR_1"/>
    <property type="match status" value="1"/>
</dbReference>
<dbReference type="GO" id="GO:0005886">
    <property type="term" value="C:plasma membrane"/>
    <property type="evidence" value="ECO:0007669"/>
    <property type="project" value="UniProtKB-SubCell"/>
</dbReference>
<comment type="subcellular location">
    <subcellularLocation>
        <location evidence="1">Cell membrane</location>
        <topology evidence="1">Single-pass type I membrane protein</topology>
    </subcellularLocation>
</comment>
<dbReference type="InterPro" id="IPR003591">
    <property type="entry name" value="Leu-rich_rpt_typical-subtyp"/>
</dbReference>
<dbReference type="InterPro" id="IPR011990">
    <property type="entry name" value="TPR-like_helical_dom_sf"/>
</dbReference>
<dbReference type="FunFam" id="3.80.10.10:FF:000539">
    <property type="entry name" value="LRR receptor-like serine/threonine-protein kinase EFR"/>
    <property type="match status" value="1"/>
</dbReference>
<dbReference type="Gene3D" id="1.25.40.10">
    <property type="entry name" value="Tetratricopeptide repeat domain"/>
    <property type="match status" value="1"/>
</dbReference>
<evidence type="ECO:0000256" key="12">
    <source>
        <dbReference type="PROSITE-ProRule" id="PRU00708"/>
    </source>
</evidence>
<feature type="transmembrane region" description="Helical" evidence="13">
    <location>
        <begin position="936"/>
        <end position="958"/>
    </location>
</feature>
<proteinExistence type="inferred from homology"/>
<dbReference type="SUPFAM" id="SSF52047">
    <property type="entry name" value="RNI-like"/>
    <property type="match status" value="1"/>
</dbReference>
<protein>
    <recommendedName>
        <fullName evidence="14">Leucine-rich repeat-containing N-terminal plant-type domain-containing protein</fullName>
    </recommendedName>
</protein>
<evidence type="ECO:0000256" key="7">
    <source>
        <dbReference type="ARBA" id="ARBA00022737"/>
    </source>
</evidence>
<keyword evidence="7" id="KW-0677">Repeat</keyword>
<comment type="similarity">
    <text evidence="2">Belongs to the RLP family.</text>
</comment>
<dbReference type="NCBIfam" id="TIGR00756">
    <property type="entry name" value="PPR"/>
    <property type="match status" value="1"/>
</dbReference>
<dbReference type="SMART" id="SM00369">
    <property type="entry name" value="LRR_TYP"/>
    <property type="match status" value="8"/>
</dbReference>
<dbReference type="PROSITE" id="PS51375">
    <property type="entry name" value="PPR"/>
    <property type="match status" value="1"/>
</dbReference>
<evidence type="ECO:0000313" key="16">
    <source>
        <dbReference type="Proteomes" id="UP001153076"/>
    </source>
</evidence>
<organism evidence="15 16">
    <name type="scientific">Carnegiea gigantea</name>
    <dbReference type="NCBI Taxonomy" id="171969"/>
    <lineage>
        <taxon>Eukaryota</taxon>
        <taxon>Viridiplantae</taxon>
        <taxon>Streptophyta</taxon>
        <taxon>Embryophyta</taxon>
        <taxon>Tracheophyta</taxon>
        <taxon>Spermatophyta</taxon>
        <taxon>Magnoliopsida</taxon>
        <taxon>eudicotyledons</taxon>
        <taxon>Gunneridae</taxon>
        <taxon>Pentapetalae</taxon>
        <taxon>Caryophyllales</taxon>
        <taxon>Cactineae</taxon>
        <taxon>Cactaceae</taxon>
        <taxon>Cactoideae</taxon>
        <taxon>Echinocereeae</taxon>
        <taxon>Carnegiea</taxon>
    </lineage>
</organism>
<dbReference type="SUPFAM" id="SSF52058">
    <property type="entry name" value="L domain-like"/>
    <property type="match status" value="2"/>
</dbReference>
<dbReference type="PROSITE" id="PS51450">
    <property type="entry name" value="LRR"/>
    <property type="match status" value="1"/>
</dbReference>
<dbReference type="Gene3D" id="3.80.10.10">
    <property type="entry name" value="Ribonuclease Inhibitor"/>
    <property type="match status" value="4"/>
</dbReference>
<keyword evidence="3" id="KW-1003">Cell membrane</keyword>
<keyword evidence="16" id="KW-1185">Reference proteome</keyword>
<dbReference type="PRINTS" id="PR00019">
    <property type="entry name" value="LEURICHRPT"/>
</dbReference>
<evidence type="ECO:0000256" key="1">
    <source>
        <dbReference type="ARBA" id="ARBA00004251"/>
    </source>
</evidence>
<dbReference type="EMBL" id="JAKOGI010001473">
    <property type="protein sequence ID" value="KAJ8425457.1"/>
    <property type="molecule type" value="Genomic_DNA"/>
</dbReference>
<evidence type="ECO:0000259" key="14">
    <source>
        <dbReference type="Pfam" id="PF08263"/>
    </source>
</evidence>
<keyword evidence="8 13" id="KW-1133">Transmembrane helix</keyword>
<keyword evidence="6" id="KW-0732">Signal</keyword>
<dbReference type="Proteomes" id="UP001153076">
    <property type="component" value="Unassembled WGS sequence"/>
</dbReference>
<evidence type="ECO:0000256" key="13">
    <source>
        <dbReference type="SAM" id="Phobius"/>
    </source>
</evidence>
<gene>
    <name evidence="15" type="ORF">Cgig2_018855</name>
</gene>
<dbReference type="InterPro" id="IPR013210">
    <property type="entry name" value="LRR_N_plant-typ"/>
</dbReference>
<keyword evidence="11" id="KW-0325">Glycoprotein</keyword>
<keyword evidence="4" id="KW-0433">Leucine-rich repeat</keyword>
<dbReference type="InterPro" id="IPR032675">
    <property type="entry name" value="LRR_dom_sf"/>
</dbReference>
<evidence type="ECO:0000256" key="10">
    <source>
        <dbReference type="ARBA" id="ARBA00023170"/>
    </source>
</evidence>
<evidence type="ECO:0000256" key="2">
    <source>
        <dbReference type="ARBA" id="ARBA00009592"/>
    </source>
</evidence>
<evidence type="ECO:0000256" key="9">
    <source>
        <dbReference type="ARBA" id="ARBA00023136"/>
    </source>
</evidence>
<evidence type="ECO:0000256" key="4">
    <source>
        <dbReference type="ARBA" id="ARBA00022614"/>
    </source>
</evidence>
<evidence type="ECO:0000256" key="5">
    <source>
        <dbReference type="ARBA" id="ARBA00022692"/>
    </source>
</evidence>
<comment type="caution">
    <text evidence="15">The sequence shown here is derived from an EMBL/GenBank/DDBJ whole genome shotgun (WGS) entry which is preliminary data.</text>
</comment>
<sequence>MVREALIDVKVMVNRGYHPNTVMFNTLIDVLQAGSEGRALQMLDIMAGKGCALNISHKRLYPNSFKYSTIIDGLCEAGRLVDAQNIFDGMQSTGEVADIVTHNTPLDSTLISGFCEAGKLDVQKLFCLLVEKKMCIQSKEAANDNNFVRYHPGCKTMKLCSLHWKRSILPSQPLQDGQINDGKSHIIRGAPQSRKGVDRVANTPQVAPNLGPLDTPEIGVSGLGSLTLLSALLFAMEARWDLSFCPCGRISLQIMAIVLLLMLYFVGNPSVFAIDLHPQDRVSLIMFKQQLLDPDLNLATWVGSNCSNWAGIGCENQTGRVISMGLGSMNLSGTICPSLCNLLFLQTLNLSHNNFTSSVIPPCLGNLVGLRSLDLSHNSLGGFVPDTLAKLKHLRELNLNGNGYLGGDLPMWVSNFSRNLKRLDLGSNSFRGEIPKGLFHLESLRHLDLSENGLSGTLDEFHQPLEYLTLASNRISGTLPCFEACEQSLSILNLANNSFVGRLPSCMSSLRALSQLNLSSNGFKYEIPPMLVFSDKLLALDLSSNEFSGPLPGIIAETTDKSGLLILDLSHNQFSGNIPLKITELKTLQALFLSHNSLTGEIPDNIGNLTYLQVIDLSHNSLSGSIPLSIVGCFQLLVLMLSNNNLSGEIQPELDALDSLKILDISSNKISGQIPQTLAGCKSLEVVDFSSNRLSGPLNDAMNKWLNLKFLSLAQNKFNGPLPTWLFTFPAIRTIDLAGNRFSGFIPNGNFNIGKNFNDAVIDVPAGDAHLVSIDGFEMQISVIVMDRNEVSFAYDLFSPVGIDLSDNQLNGEIPESIFSLHGLEYLNLSYNLLEGQIPVGLEKMWNLRALDLSHNSLSGPLLANISSLQELTTLNLSYNSLSGFVSRKQGYWRFPGAFVGNSALCIEISDGKCQPPTMPALPGSTFKDDMEEGPISVWVFCVTAAVTFYVTLIALFCSTRSRNYILRGKV</sequence>
<dbReference type="InterPro" id="IPR002885">
    <property type="entry name" value="PPR_rpt"/>
</dbReference>
<feature type="repeat" description="PPR" evidence="12">
    <location>
        <begin position="63"/>
        <end position="97"/>
    </location>
</feature>
<dbReference type="Pfam" id="PF00560">
    <property type="entry name" value="LRR_1"/>
    <property type="match status" value="5"/>
</dbReference>
<evidence type="ECO:0000256" key="6">
    <source>
        <dbReference type="ARBA" id="ARBA00022729"/>
    </source>
</evidence>
<keyword evidence="10" id="KW-0675">Receptor</keyword>
<dbReference type="Pfam" id="PF08263">
    <property type="entry name" value="LRRNT_2"/>
    <property type="match status" value="1"/>
</dbReference>
<evidence type="ECO:0000256" key="8">
    <source>
        <dbReference type="ARBA" id="ARBA00022989"/>
    </source>
</evidence>
<dbReference type="Pfam" id="PF13855">
    <property type="entry name" value="LRR_8"/>
    <property type="match status" value="3"/>
</dbReference>
<dbReference type="InterPro" id="IPR001611">
    <property type="entry name" value="Leu-rich_rpt"/>
</dbReference>
<keyword evidence="9 13" id="KW-0472">Membrane</keyword>
<keyword evidence="5 13" id="KW-0812">Transmembrane</keyword>